<evidence type="ECO:0000313" key="3">
    <source>
        <dbReference type="Proteomes" id="UP000054560"/>
    </source>
</evidence>
<feature type="compositionally biased region" description="Polar residues" evidence="1">
    <location>
        <begin position="1"/>
        <end position="10"/>
    </location>
</feature>
<accession>A0A0L0G4G0</accession>
<feature type="region of interest" description="Disordered" evidence="1">
    <location>
        <begin position="1"/>
        <end position="39"/>
    </location>
</feature>
<dbReference type="AlphaFoldDB" id="A0A0L0G4G0"/>
<proteinExistence type="predicted"/>
<dbReference type="EMBL" id="KQ241815">
    <property type="protein sequence ID" value="KNC83701.1"/>
    <property type="molecule type" value="Genomic_DNA"/>
</dbReference>
<feature type="compositionally biased region" description="Polar residues" evidence="1">
    <location>
        <begin position="103"/>
        <end position="114"/>
    </location>
</feature>
<sequence length="114" mass="13059">MPPLMSTSSSEAKEDWGQENQGNDRGEQPTIEEVDGRRFRINRREMAQHLERFRLTGRRTNKVWTTRTKLESSESCETEKELSKASTTSTHEQQGRSQDDQTTKSGNQPGTTDK</sequence>
<feature type="compositionally biased region" description="Basic and acidic residues" evidence="1">
    <location>
        <begin position="68"/>
        <end position="83"/>
    </location>
</feature>
<gene>
    <name evidence="2" type="ORF">SARC_04060</name>
</gene>
<feature type="region of interest" description="Disordered" evidence="1">
    <location>
        <begin position="57"/>
        <end position="114"/>
    </location>
</feature>
<dbReference type="RefSeq" id="XP_014157603.1">
    <property type="nucleotide sequence ID" value="XM_014302128.1"/>
</dbReference>
<keyword evidence="3" id="KW-1185">Reference proteome</keyword>
<evidence type="ECO:0000256" key="1">
    <source>
        <dbReference type="SAM" id="MobiDB-lite"/>
    </source>
</evidence>
<feature type="compositionally biased region" description="Basic and acidic residues" evidence="1">
    <location>
        <begin position="93"/>
        <end position="102"/>
    </location>
</feature>
<reference evidence="2 3" key="1">
    <citation type="submission" date="2011-02" db="EMBL/GenBank/DDBJ databases">
        <title>The Genome Sequence of Sphaeroforma arctica JP610.</title>
        <authorList>
            <consortium name="The Broad Institute Genome Sequencing Platform"/>
            <person name="Russ C."/>
            <person name="Cuomo C."/>
            <person name="Young S.K."/>
            <person name="Zeng Q."/>
            <person name="Gargeya S."/>
            <person name="Alvarado L."/>
            <person name="Berlin A."/>
            <person name="Chapman S.B."/>
            <person name="Chen Z."/>
            <person name="Freedman E."/>
            <person name="Gellesch M."/>
            <person name="Goldberg J."/>
            <person name="Griggs A."/>
            <person name="Gujja S."/>
            <person name="Heilman E."/>
            <person name="Heiman D."/>
            <person name="Howarth C."/>
            <person name="Mehta T."/>
            <person name="Neiman D."/>
            <person name="Pearson M."/>
            <person name="Roberts A."/>
            <person name="Saif S."/>
            <person name="Shea T."/>
            <person name="Shenoy N."/>
            <person name="Sisk P."/>
            <person name="Stolte C."/>
            <person name="Sykes S."/>
            <person name="White J."/>
            <person name="Yandava C."/>
            <person name="Burger G."/>
            <person name="Gray M.W."/>
            <person name="Holland P.W.H."/>
            <person name="King N."/>
            <person name="Lang F.B.F."/>
            <person name="Roger A.J."/>
            <person name="Ruiz-Trillo I."/>
            <person name="Haas B."/>
            <person name="Nusbaum C."/>
            <person name="Birren B."/>
        </authorList>
    </citation>
    <scope>NUCLEOTIDE SEQUENCE [LARGE SCALE GENOMIC DNA]</scope>
    <source>
        <strain evidence="2 3">JP610</strain>
    </source>
</reference>
<name>A0A0L0G4G0_9EUKA</name>
<dbReference type="GeneID" id="25904564"/>
<evidence type="ECO:0000313" key="2">
    <source>
        <dbReference type="EMBL" id="KNC83701.1"/>
    </source>
</evidence>
<protein>
    <submittedName>
        <fullName evidence="2">Uncharacterized protein</fullName>
    </submittedName>
</protein>
<organism evidence="2 3">
    <name type="scientific">Sphaeroforma arctica JP610</name>
    <dbReference type="NCBI Taxonomy" id="667725"/>
    <lineage>
        <taxon>Eukaryota</taxon>
        <taxon>Ichthyosporea</taxon>
        <taxon>Ichthyophonida</taxon>
        <taxon>Sphaeroforma</taxon>
    </lineage>
</organism>
<dbReference type="Proteomes" id="UP000054560">
    <property type="component" value="Unassembled WGS sequence"/>
</dbReference>
<feature type="compositionally biased region" description="Basic and acidic residues" evidence="1">
    <location>
        <begin position="11"/>
        <end position="27"/>
    </location>
</feature>